<organism evidence="2 3">
    <name type="scientific">Pseudopithomyces chartarum</name>
    <dbReference type="NCBI Taxonomy" id="1892770"/>
    <lineage>
        <taxon>Eukaryota</taxon>
        <taxon>Fungi</taxon>
        <taxon>Dikarya</taxon>
        <taxon>Ascomycota</taxon>
        <taxon>Pezizomycotina</taxon>
        <taxon>Dothideomycetes</taxon>
        <taxon>Pleosporomycetidae</taxon>
        <taxon>Pleosporales</taxon>
        <taxon>Massarineae</taxon>
        <taxon>Didymosphaeriaceae</taxon>
        <taxon>Pseudopithomyces</taxon>
    </lineage>
</organism>
<comment type="caution">
    <text evidence="2">The sequence shown here is derived from an EMBL/GenBank/DDBJ whole genome shotgun (WGS) entry which is preliminary data.</text>
</comment>
<evidence type="ECO:0000313" key="2">
    <source>
        <dbReference type="EMBL" id="KAK3214639.1"/>
    </source>
</evidence>
<gene>
    <name evidence="2" type="ORF">GRF29_19g862420</name>
</gene>
<dbReference type="Proteomes" id="UP001280581">
    <property type="component" value="Unassembled WGS sequence"/>
</dbReference>
<evidence type="ECO:0000256" key="1">
    <source>
        <dbReference type="SAM" id="MobiDB-lite"/>
    </source>
</evidence>
<keyword evidence="3" id="KW-1185">Reference proteome</keyword>
<reference evidence="2 3" key="1">
    <citation type="submission" date="2021-02" db="EMBL/GenBank/DDBJ databases">
        <title>Genome assembly of Pseudopithomyces chartarum.</title>
        <authorList>
            <person name="Jauregui R."/>
            <person name="Singh J."/>
            <person name="Voisey C."/>
        </authorList>
    </citation>
    <scope>NUCLEOTIDE SEQUENCE [LARGE SCALE GENOMIC DNA]</scope>
    <source>
        <strain evidence="2 3">AGR01</strain>
    </source>
</reference>
<accession>A0AAN6M1J4</accession>
<protein>
    <submittedName>
        <fullName evidence="2">Uncharacterized protein</fullName>
    </submittedName>
</protein>
<sequence length="352" mass="35795">MRYQSALVLSTLAAGSAASSGLRHASFHKRHDVKRDAQDVDWANVALDLSGVDWSKVNYDTGASAPAPAPAPAASSAPAPSPASSEPEVVATPASEPSTSYETSPAPAESSAAPAPAPAASTTPDSGYSTGGGLASGILEGIDSLCKTLGAQVGVNSKEENGQIWIGDGGQHSATFTNTASKDAMLYCWGKSTMWINANQPLISIKLGAGETQKLSAADGFSGGCGAAYDDSDLFMGLLNESILEFTFGSGANGCFDISREINMKGVKLTAKGAKCTSGWDGSKDSCTFVCTDSAASRCGDGGGDYTIDVGSSTNGPCMVGKDPFTQDAAGGCQMADDGGEHLEVTLHSDRY</sequence>
<evidence type="ECO:0000313" key="3">
    <source>
        <dbReference type="Proteomes" id="UP001280581"/>
    </source>
</evidence>
<feature type="compositionally biased region" description="Low complexity" evidence="1">
    <location>
        <begin position="72"/>
        <end position="85"/>
    </location>
</feature>
<proteinExistence type="predicted"/>
<feature type="region of interest" description="Disordered" evidence="1">
    <location>
        <begin position="63"/>
        <end position="128"/>
    </location>
</feature>
<dbReference type="AlphaFoldDB" id="A0AAN6M1J4"/>
<name>A0AAN6M1J4_9PLEO</name>
<feature type="compositionally biased region" description="Low complexity" evidence="1">
    <location>
        <begin position="102"/>
        <end position="124"/>
    </location>
</feature>
<dbReference type="EMBL" id="WVTA01000003">
    <property type="protein sequence ID" value="KAK3214639.1"/>
    <property type="molecule type" value="Genomic_DNA"/>
</dbReference>